<proteinExistence type="predicted"/>
<sequence>MDDERLMATFVELADTLTDDFDLIEFLHLLADRCVELLDVDAAALLLADQHAELQLIATSNEQARLVELCQSQYDEGPGLEAFRTGARVSNADLAGAGVPWPRFASAALVAGFAAVDALPMRLRTEVIGTLKLFRSRAGELSADALRTGQALADVATIGLLQQRSIRYHEIVAEQLRRALHSRVVIEQAKCLVAERLGVDQAGAFAVLRGYARDHHRKLGDVAHAVVTGQTSANDLIGTPGPARNPGW</sequence>
<dbReference type="EMBL" id="VUOB01000028">
    <property type="protein sequence ID" value="KAA2261385.1"/>
    <property type="molecule type" value="Genomic_DNA"/>
</dbReference>
<name>A0A5B2XE52_9PSEU</name>
<protein>
    <submittedName>
        <fullName evidence="6">GAF and ANTAR domain-containing protein</fullName>
    </submittedName>
</protein>
<dbReference type="GO" id="GO:0016301">
    <property type="term" value="F:kinase activity"/>
    <property type="evidence" value="ECO:0007669"/>
    <property type="project" value="UniProtKB-KW"/>
</dbReference>
<dbReference type="Pfam" id="PF03861">
    <property type="entry name" value="ANTAR"/>
    <property type="match status" value="1"/>
</dbReference>
<dbReference type="SUPFAM" id="SSF52172">
    <property type="entry name" value="CheY-like"/>
    <property type="match status" value="1"/>
</dbReference>
<comment type="caution">
    <text evidence="6">The sequence shown here is derived from an EMBL/GenBank/DDBJ whole genome shotgun (WGS) entry which is preliminary data.</text>
</comment>
<dbReference type="SMART" id="SM01012">
    <property type="entry name" value="ANTAR"/>
    <property type="match status" value="1"/>
</dbReference>
<dbReference type="SMART" id="SM00065">
    <property type="entry name" value="GAF"/>
    <property type="match status" value="1"/>
</dbReference>
<dbReference type="InterPro" id="IPR036388">
    <property type="entry name" value="WH-like_DNA-bd_sf"/>
</dbReference>
<evidence type="ECO:0000256" key="2">
    <source>
        <dbReference type="ARBA" id="ARBA00022777"/>
    </source>
</evidence>
<keyword evidence="1" id="KW-0808">Transferase</keyword>
<evidence type="ECO:0000313" key="6">
    <source>
        <dbReference type="EMBL" id="KAA2261385.1"/>
    </source>
</evidence>
<dbReference type="InterPro" id="IPR029016">
    <property type="entry name" value="GAF-like_dom_sf"/>
</dbReference>
<gene>
    <name evidence="6" type="ORF">F0L68_16445</name>
</gene>
<evidence type="ECO:0000256" key="1">
    <source>
        <dbReference type="ARBA" id="ARBA00022679"/>
    </source>
</evidence>
<dbReference type="OrthoDB" id="3683444at2"/>
<keyword evidence="3" id="KW-0805">Transcription regulation</keyword>
<dbReference type="PIRSF" id="PIRSF036625">
    <property type="entry name" value="GAF_ANTAR"/>
    <property type="match status" value="1"/>
</dbReference>
<evidence type="ECO:0000313" key="7">
    <source>
        <dbReference type="Proteomes" id="UP000323454"/>
    </source>
</evidence>
<evidence type="ECO:0000256" key="4">
    <source>
        <dbReference type="ARBA" id="ARBA00023163"/>
    </source>
</evidence>
<dbReference type="RefSeq" id="WP_149850463.1">
    <property type="nucleotide sequence ID" value="NZ_VUOB01000028.1"/>
</dbReference>
<keyword evidence="7" id="KW-1185">Reference proteome</keyword>
<dbReference type="Gene3D" id="1.10.10.10">
    <property type="entry name" value="Winged helix-like DNA-binding domain superfamily/Winged helix DNA-binding domain"/>
    <property type="match status" value="1"/>
</dbReference>
<dbReference type="Gene3D" id="3.30.450.40">
    <property type="match status" value="1"/>
</dbReference>
<organism evidence="6 7">
    <name type="scientific">Solihabitans fulvus</name>
    <dbReference type="NCBI Taxonomy" id="1892852"/>
    <lineage>
        <taxon>Bacteria</taxon>
        <taxon>Bacillati</taxon>
        <taxon>Actinomycetota</taxon>
        <taxon>Actinomycetes</taxon>
        <taxon>Pseudonocardiales</taxon>
        <taxon>Pseudonocardiaceae</taxon>
        <taxon>Solihabitans</taxon>
    </lineage>
</organism>
<dbReference type="AlphaFoldDB" id="A0A5B2XE52"/>
<dbReference type="InterPro" id="IPR003018">
    <property type="entry name" value="GAF"/>
</dbReference>
<keyword evidence="4" id="KW-0804">Transcription</keyword>
<dbReference type="InterPro" id="IPR005561">
    <property type="entry name" value="ANTAR"/>
</dbReference>
<reference evidence="6 7" key="2">
    <citation type="submission" date="2019-09" db="EMBL/GenBank/DDBJ databases">
        <authorList>
            <person name="Jin C."/>
        </authorList>
    </citation>
    <scope>NUCLEOTIDE SEQUENCE [LARGE SCALE GENOMIC DNA]</scope>
    <source>
        <strain evidence="6 7">AN110305</strain>
    </source>
</reference>
<dbReference type="Pfam" id="PF13185">
    <property type="entry name" value="GAF_2"/>
    <property type="match status" value="1"/>
</dbReference>
<evidence type="ECO:0000256" key="3">
    <source>
        <dbReference type="ARBA" id="ARBA00023015"/>
    </source>
</evidence>
<dbReference type="InterPro" id="IPR011006">
    <property type="entry name" value="CheY-like_superfamily"/>
</dbReference>
<dbReference type="InterPro" id="IPR012074">
    <property type="entry name" value="GAF_ANTAR"/>
</dbReference>
<reference evidence="6 7" key="1">
    <citation type="submission" date="2019-09" db="EMBL/GenBank/DDBJ databases">
        <title>Goodfellowia gen. nov., a new genus of the Pseudonocardineae related to Actinoalloteichus, containing Goodfellowia coeruleoviolacea gen. nov., comb. nov. gen. nov., comb. nov.</title>
        <authorList>
            <person name="Labeda D."/>
        </authorList>
    </citation>
    <scope>NUCLEOTIDE SEQUENCE [LARGE SCALE GENOMIC DNA]</scope>
    <source>
        <strain evidence="6 7">AN110305</strain>
    </source>
</reference>
<keyword evidence="2" id="KW-0418">Kinase</keyword>
<dbReference type="PROSITE" id="PS50921">
    <property type="entry name" value="ANTAR"/>
    <property type="match status" value="1"/>
</dbReference>
<evidence type="ECO:0000259" key="5">
    <source>
        <dbReference type="PROSITE" id="PS50921"/>
    </source>
</evidence>
<dbReference type="GO" id="GO:0003723">
    <property type="term" value="F:RNA binding"/>
    <property type="evidence" value="ECO:0007669"/>
    <property type="project" value="InterPro"/>
</dbReference>
<dbReference type="Proteomes" id="UP000323454">
    <property type="component" value="Unassembled WGS sequence"/>
</dbReference>
<dbReference type="SUPFAM" id="SSF55781">
    <property type="entry name" value="GAF domain-like"/>
    <property type="match status" value="1"/>
</dbReference>
<accession>A0A5B2XE52</accession>
<feature type="domain" description="ANTAR" evidence="5">
    <location>
        <begin position="166"/>
        <end position="227"/>
    </location>
</feature>